<protein>
    <recommendedName>
        <fullName evidence="3">DUF1284 domain-containing protein</fullName>
    </recommendedName>
</protein>
<name>A0A1P8UH75_9GAMM</name>
<organism evidence="1 2">
    <name type="scientific">Acidihalobacter ferrooxydans</name>
    <dbReference type="NCBI Taxonomy" id="1765967"/>
    <lineage>
        <taxon>Bacteria</taxon>
        <taxon>Pseudomonadati</taxon>
        <taxon>Pseudomonadota</taxon>
        <taxon>Gammaproteobacteria</taxon>
        <taxon>Chromatiales</taxon>
        <taxon>Ectothiorhodospiraceae</taxon>
        <taxon>Acidihalobacter</taxon>
    </lineage>
</organism>
<dbReference type="STRING" id="1765967.BW247_08910"/>
<proteinExistence type="predicted"/>
<dbReference type="InterPro" id="IPR009702">
    <property type="entry name" value="DUF1284"/>
</dbReference>
<reference evidence="1 2" key="1">
    <citation type="submission" date="2017-01" db="EMBL/GenBank/DDBJ databases">
        <title>Draft sequence of Acidihalobacter ferrooxidans strain DSM 14175 (strain V8).</title>
        <authorList>
            <person name="Khaleque H.N."/>
            <person name="Ramsay J.P."/>
            <person name="Murphy R.J.T."/>
            <person name="Kaksonen A.H."/>
            <person name="Boxall N.J."/>
            <person name="Watkin E.L.J."/>
        </authorList>
    </citation>
    <scope>NUCLEOTIDE SEQUENCE [LARGE SCALE GENOMIC DNA]</scope>
    <source>
        <strain evidence="1 2">V8</strain>
    </source>
</reference>
<dbReference type="EMBL" id="CP019434">
    <property type="protein sequence ID" value="APZ43196.1"/>
    <property type="molecule type" value="Genomic_DNA"/>
</dbReference>
<dbReference type="Pfam" id="PF06935">
    <property type="entry name" value="DUF1284"/>
    <property type="match status" value="1"/>
</dbReference>
<dbReference type="Proteomes" id="UP000243807">
    <property type="component" value="Chromosome"/>
</dbReference>
<dbReference type="KEGG" id="afy:BW247_08910"/>
<dbReference type="RefSeq" id="WP_076836837.1">
    <property type="nucleotide sequence ID" value="NZ_CP019434.1"/>
</dbReference>
<keyword evidence="2" id="KW-1185">Reference proteome</keyword>
<evidence type="ECO:0000313" key="2">
    <source>
        <dbReference type="Proteomes" id="UP000243807"/>
    </source>
</evidence>
<accession>A0A1P8UH75</accession>
<dbReference type="OrthoDB" id="6195504at2"/>
<evidence type="ECO:0000313" key="1">
    <source>
        <dbReference type="EMBL" id="APZ43196.1"/>
    </source>
</evidence>
<sequence>MPAATPLRFRPHHFLCALGYQGKGYSTRFTANMSYIVYTRLRNAATADTPIEVVTVSDAICAPCPHRRGTGCERETKIAALDQRHAARLDLRDGQVIGWLEARQRIRERIAPDDLDTLCAGCEWLDAGMCKQAVAQLRDG</sequence>
<gene>
    <name evidence="1" type="ORF">BW247_08910</name>
</gene>
<dbReference type="AlphaFoldDB" id="A0A1P8UH75"/>
<evidence type="ECO:0008006" key="3">
    <source>
        <dbReference type="Google" id="ProtNLM"/>
    </source>
</evidence>